<dbReference type="GO" id="GO:0030170">
    <property type="term" value="F:pyridoxal phosphate binding"/>
    <property type="evidence" value="ECO:0007669"/>
    <property type="project" value="InterPro"/>
</dbReference>
<dbReference type="Gene3D" id="3.40.640.10">
    <property type="entry name" value="Type I PLP-dependent aspartate aminotransferase-like (Major domain)"/>
    <property type="match status" value="1"/>
</dbReference>
<evidence type="ECO:0000256" key="27">
    <source>
        <dbReference type="ARBA" id="ARBA00044257"/>
    </source>
</evidence>
<dbReference type="EC" id="2.6.1.44" evidence="5"/>
<evidence type="ECO:0000256" key="12">
    <source>
        <dbReference type="ARBA" id="ARBA00041662"/>
    </source>
</evidence>
<keyword evidence="6" id="KW-0032">Aminotransferase</keyword>
<comment type="catalytic activity">
    <reaction evidence="16">
        <text>N(omega),N(omega)-dimethyl-L-arginine + pyruvate = 5-(3,3-dimethylguanidino)-2-oxopentanoate + L-alanine</text>
        <dbReference type="Rhea" id="RHEA:77303"/>
        <dbReference type="ChEBI" id="CHEBI:15361"/>
        <dbReference type="ChEBI" id="CHEBI:57972"/>
        <dbReference type="ChEBI" id="CHEBI:58326"/>
        <dbReference type="ChEBI" id="CHEBI:197301"/>
    </reaction>
</comment>
<dbReference type="PANTHER" id="PTHR45688:SF3">
    <property type="entry name" value="ALANINE--GLYOXYLATE AMINOTRANSFERASE 2, MITOCHONDRIAL"/>
    <property type="match status" value="1"/>
</dbReference>
<comment type="catalytic activity">
    <reaction evidence="9">
        <text>glyoxylate + L-alanine = glycine + pyruvate</text>
        <dbReference type="Rhea" id="RHEA:24248"/>
        <dbReference type="ChEBI" id="CHEBI:15361"/>
        <dbReference type="ChEBI" id="CHEBI:36655"/>
        <dbReference type="ChEBI" id="CHEBI:57305"/>
        <dbReference type="ChEBI" id="CHEBI:57972"/>
        <dbReference type="EC" id="2.6.1.44"/>
    </reaction>
    <physiologicalReaction direction="left-to-right" evidence="9">
        <dbReference type="Rhea" id="RHEA:24249"/>
    </physiologicalReaction>
</comment>
<dbReference type="PANTHER" id="PTHR45688">
    <property type="match status" value="1"/>
</dbReference>
<sequence>MLKIREQNVSPALRTFYKKPLLLHQGHMQWLFDYEGRRYLDLFAGIVTVSVGHCHPKVTMAIQKQLARLWHTTNIYMHPSIQEYAEKLTSLLPDPLKCVNSKKSTVLLQVKESGHKKRLGYQKCVKLLQS</sequence>
<dbReference type="GO" id="GO:0005739">
    <property type="term" value="C:mitochondrion"/>
    <property type="evidence" value="ECO:0007669"/>
    <property type="project" value="UniProtKB-SubCell"/>
</dbReference>
<comment type="catalytic activity">
    <reaction evidence="17">
        <text>(2S)-2-aminobutanoate + glyoxylate = 2-oxobutanoate + glycine</text>
        <dbReference type="Rhea" id="RHEA:77339"/>
        <dbReference type="ChEBI" id="CHEBI:16763"/>
        <dbReference type="ChEBI" id="CHEBI:36655"/>
        <dbReference type="ChEBI" id="CHEBI:57305"/>
        <dbReference type="ChEBI" id="CHEBI:74359"/>
    </reaction>
</comment>
<dbReference type="GO" id="GO:0047305">
    <property type="term" value="F:(R)-3-amino-2-methylpropionate-pyruvate transaminase activity"/>
    <property type="evidence" value="ECO:0007669"/>
    <property type="project" value="UniProtKB-EC"/>
</dbReference>
<comment type="catalytic activity">
    <reaction evidence="30">
        <text>L-ornithine + glyoxylate = 5-amino-2-oxopentanoate + glycine</text>
        <dbReference type="Rhea" id="RHEA:77331"/>
        <dbReference type="ChEBI" id="CHEBI:36655"/>
        <dbReference type="ChEBI" id="CHEBI:46911"/>
        <dbReference type="ChEBI" id="CHEBI:57305"/>
        <dbReference type="ChEBI" id="CHEBI:58802"/>
    </reaction>
</comment>
<evidence type="ECO:0000256" key="8">
    <source>
        <dbReference type="ARBA" id="ARBA00022898"/>
    </source>
</evidence>
<name>A0A8C3BQF1_CAIMO</name>
<evidence type="ECO:0000256" key="18">
    <source>
        <dbReference type="ARBA" id="ARBA00043726"/>
    </source>
</evidence>
<evidence type="ECO:0000256" key="35">
    <source>
        <dbReference type="ARBA" id="ARBA00049480"/>
    </source>
</evidence>
<evidence type="ECO:0000256" key="17">
    <source>
        <dbReference type="ARBA" id="ARBA00043679"/>
    </source>
</evidence>
<evidence type="ECO:0000256" key="24">
    <source>
        <dbReference type="ARBA" id="ARBA00043825"/>
    </source>
</evidence>
<evidence type="ECO:0000256" key="22">
    <source>
        <dbReference type="ARBA" id="ARBA00043777"/>
    </source>
</evidence>
<keyword evidence="7" id="KW-0808">Transferase</keyword>
<dbReference type="Pfam" id="PF00202">
    <property type="entry name" value="Aminotran_3"/>
    <property type="match status" value="1"/>
</dbReference>
<evidence type="ECO:0000256" key="33">
    <source>
        <dbReference type="ARBA" id="ARBA00048760"/>
    </source>
</evidence>
<dbReference type="FunFam" id="3.90.1150.10:FF:000105">
    <property type="entry name" value="alanine--glyoxylate aminotransferase 2, mitochondrial isoform X3"/>
    <property type="match status" value="1"/>
</dbReference>
<evidence type="ECO:0000256" key="29">
    <source>
        <dbReference type="ARBA" id="ARBA00047892"/>
    </source>
</evidence>
<evidence type="ECO:0000256" key="23">
    <source>
        <dbReference type="ARBA" id="ARBA00043798"/>
    </source>
</evidence>
<dbReference type="EC" id="2.6.1.40" evidence="10"/>
<comment type="catalytic activity">
    <reaction evidence="32">
        <text>N(omega),N(omega)-dimethyl-L-arginine + 2-oxobutanoate = 5-(3,3-dimethylguanidino)-2-oxopentanoate + (2S)-2-aminobutanoate</text>
        <dbReference type="Rhea" id="RHEA:77351"/>
        <dbReference type="ChEBI" id="CHEBI:16763"/>
        <dbReference type="ChEBI" id="CHEBI:58326"/>
        <dbReference type="ChEBI" id="CHEBI:74359"/>
        <dbReference type="ChEBI" id="CHEBI:197301"/>
    </reaction>
</comment>
<evidence type="ECO:0000256" key="5">
    <source>
        <dbReference type="ARBA" id="ARBA00013049"/>
    </source>
</evidence>
<evidence type="ECO:0000256" key="4">
    <source>
        <dbReference type="ARBA" id="ARBA00011881"/>
    </source>
</evidence>
<dbReference type="InterPro" id="IPR015424">
    <property type="entry name" value="PyrdxlP-dep_Trfase"/>
</dbReference>
<comment type="catalytic activity">
    <reaction evidence="18">
        <text>(R)-3-amino-2-methylpropanoate + pyruvate = 2-methyl-3-oxopropanoate + L-alanine</text>
        <dbReference type="Rhea" id="RHEA:18393"/>
        <dbReference type="ChEBI" id="CHEBI:15361"/>
        <dbReference type="ChEBI" id="CHEBI:57700"/>
        <dbReference type="ChEBI" id="CHEBI:57731"/>
        <dbReference type="ChEBI" id="CHEBI:57972"/>
        <dbReference type="EC" id="2.6.1.40"/>
    </reaction>
    <physiologicalReaction direction="left-to-right" evidence="18">
        <dbReference type="Rhea" id="RHEA:18394"/>
    </physiologicalReaction>
</comment>
<reference evidence="37" key="1">
    <citation type="submission" date="2018-09" db="EMBL/GenBank/DDBJ databases">
        <title>Common duck and Muscovy duck high density SNP chip.</title>
        <authorList>
            <person name="Vignal A."/>
            <person name="Thebault N."/>
            <person name="Warren W.C."/>
        </authorList>
    </citation>
    <scope>NUCLEOTIDE SEQUENCE [LARGE SCALE GENOMIC DNA]</scope>
</reference>
<reference evidence="37" key="3">
    <citation type="submission" date="2025-09" db="UniProtKB">
        <authorList>
            <consortium name="Ensembl"/>
        </authorList>
    </citation>
    <scope>IDENTIFICATION</scope>
</reference>
<evidence type="ECO:0000256" key="34">
    <source>
        <dbReference type="ARBA" id="ARBA00048916"/>
    </source>
</evidence>
<comment type="catalytic activity">
    <reaction evidence="33">
        <text>N(omega)-methyl-L-arginine + glyoxylate = 5-(3-methylguanidino)-2-oxopentanoate + glycine</text>
        <dbReference type="Rhea" id="RHEA:77323"/>
        <dbReference type="ChEBI" id="CHEBI:36655"/>
        <dbReference type="ChEBI" id="CHEBI:57305"/>
        <dbReference type="ChEBI" id="CHEBI:114953"/>
        <dbReference type="ChEBI" id="CHEBI:197314"/>
    </reaction>
</comment>
<evidence type="ECO:0000256" key="13">
    <source>
        <dbReference type="ARBA" id="ARBA00041845"/>
    </source>
</evidence>
<evidence type="ECO:0000256" key="31">
    <source>
        <dbReference type="ARBA" id="ARBA00048500"/>
    </source>
</evidence>
<evidence type="ECO:0000256" key="10">
    <source>
        <dbReference type="ARBA" id="ARBA00039130"/>
    </source>
</evidence>
<dbReference type="AlphaFoldDB" id="A0A8C3BQF1"/>
<evidence type="ECO:0000256" key="2">
    <source>
        <dbReference type="ARBA" id="ARBA00004173"/>
    </source>
</evidence>
<comment type="function">
    <text evidence="36">Multifunctional aminotransferase with a broad substrate specificity. Catalyzes the conversion of glyoxylate to glycine using alanine as the amino donor. Catalyzes metabolism of not L- but the D-isomer of D-beta-aminoisobutyric acid to generate 2-methyl-3-oxopropanoate and alanine. Catalyzes the transfer of the amino group from beta-alanine to pyruvate to yield L-alanine and 3-oxopropanoate. Can metabolize NG-monomethyl-L-arginine (NMMA), asymmetric NG,NG-dimethyl-L-arginine (ADMA) and symmetric NG,N'G-dimethyl-L-arginine (SDMA). ADMA is a potent inhibitor of nitric-oxide (NO) synthase, and this activity provides mechanism through which the kidney regulates blood pressure.</text>
</comment>
<comment type="catalytic activity">
    <reaction evidence="22">
        <text>L-ornithine + pyruvate = 5-amino-2-oxopentanoate + L-alanine</text>
        <dbReference type="Rhea" id="RHEA:77327"/>
        <dbReference type="ChEBI" id="CHEBI:15361"/>
        <dbReference type="ChEBI" id="CHEBI:46911"/>
        <dbReference type="ChEBI" id="CHEBI:57972"/>
        <dbReference type="ChEBI" id="CHEBI:58802"/>
    </reaction>
</comment>
<dbReference type="InterPro" id="IPR005814">
    <property type="entry name" value="Aminotrans_3"/>
</dbReference>
<organism evidence="37 38">
    <name type="scientific">Cairina moschata</name>
    <name type="common">Muscovy duck</name>
    <dbReference type="NCBI Taxonomy" id="8855"/>
    <lineage>
        <taxon>Eukaryota</taxon>
        <taxon>Metazoa</taxon>
        <taxon>Chordata</taxon>
        <taxon>Craniata</taxon>
        <taxon>Vertebrata</taxon>
        <taxon>Euteleostomi</taxon>
        <taxon>Archelosauria</taxon>
        <taxon>Archosauria</taxon>
        <taxon>Dinosauria</taxon>
        <taxon>Saurischia</taxon>
        <taxon>Theropoda</taxon>
        <taxon>Coelurosauria</taxon>
        <taxon>Aves</taxon>
        <taxon>Neognathae</taxon>
        <taxon>Galloanserae</taxon>
        <taxon>Anseriformes</taxon>
        <taxon>Anatidae</taxon>
        <taxon>Anatinae</taxon>
        <taxon>Cairina</taxon>
    </lineage>
</organism>
<protein>
    <recommendedName>
        <fullName evidence="11">Alanine--glyoxylate aminotransferase 2, mitochondrial</fullName>
        <ecNumber evidence="26">2.6.1.18</ecNumber>
        <ecNumber evidence="10">2.6.1.40</ecNumber>
        <ecNumber evidence="5">2.6.1.44</ecNumber>
    </recommendedName>
    <alternativeName>
        <fullName evidence="12">(R)-3-amino-2-methylpropionate--pyruvate transaminase</fullName>
    </alternativeName>
    <alternativeName>
        <fullName evidence="14">Beta-ALAAT II</fullName>
    </alternativeName>
    <alternativeName>
        <fullName evidence="15">Beta-alanine-pyruvate aminotransferase</fullName>
    </alternativeName>
    <alternativeName>
        <fullName evidence="28">D-3-aminoisobutyrate-pyruvate aminotransferase</fullName>
    </alternativeName>
    <alternativeName>
        <fullName evidence="13">D-AIBAT</fullName>
    </alternativeName>
    <alternativeName>
        <fullName evidence="27">D-beta-aminoisobutyrate-pyruvate aminotransferase</fullName>
    </alternativeName>
</protein>
<comment type="catalytic activity">
    <reaction evidence="23">
        <text>N(omega),N('omega)-dimethyl-L-arginine + pyruvate = 5-(3,3'-dimethylguanidino)-2-oxopentanoate + L-alanine</text>
        <dbReference type="Rhea" id="RHEA:77307"/>
        <dbReference type="ChEBI" id="CHEBI:15361"/>
        <dbReference type="ChEBI" id="CHEBI:57972"/>
        <dbReference type="ChEBI" id="CHEBI:197308"/>
        <dbReference type="ChEBI" id="CHEBI:197310"/>
    </reaction>
</comment>
<proteinExistence type="inferred from homology"/>
<dbReference type="InterPro" id="IPR015421">
    <property type="entry name" value="PyrdxlP-dep_Trfase_major"/>
</dbReference>
<comment type="catalytic activity">
    <reaction evidence="21">
        <text>N(omega)-methyl-L-arginine + pyruvate = 5-(3-methylguanidino)-2-oxopentanoate + L-alanine</text>
        <dbReference type="Rhea" id="RHEA:77319"/>
        <dbReference type="ChEBI" id="CHEBI:15361"/>
        <dbReference type="ChEBI" id="CHEBI:57972"/>
        <dbReference type="ChEBI" id="CHEBI:114953"/>
        <dbReference type="ChEBI" id="CHEBI:197314"/>
    </reaction>
</comment>
<dbReference type="GO" id="GO:0016223">
    <property type="term" value="F:beta-alanine:pyruvate transaminase activity"/>
    <property type="evidence" value="ECO:0007669"/>
    <property type="project" value="UniProtKB-EC"/>
</dbReference>
<evidence type="ECO:0000256" key="30">
    <source>
        <dbReference type="ARBA" id="ARBA00048264"/>
    </source>
</evidence>
<evidence type="ECO:0000256" key="14">
    <source>
        <dbReference type="ARBA" id="ARBA00042611"/>
    </source>
</evidence>
<evidence type="ECO:0000313" key="38">
    <source>
        <dbReference type="Proteomes" id="UP000694556"/>
    </source>
</evidence>
<accession>A0A8C3BQF1</accession>
<dbReference type="GO" id="GO:0009436">
    <property type="term" value="P:glyoxylate catabolic process"/>
    <property type="evidence" value="ECO:0007669"/>
    <property type="project" value="TreeGrafter"/>
</dbReference>
<comment type="catalytic activity">
    <reaction evidence="35">
        <text>N(omega),N('omega)-dimethyl-L-arginine + glyoxylate = 5-(3,3'-dimethylguanidino)-2-oxopentanoate + glycine</text>
        <dbReference type="Rhea" id="RHEA:77315"/>
        <dbReference type="ChEBI" id="CHEBI:36655"/>
        <dbReference type="ChEBI" id="CHEBI:57305"/>
        <dbReference type="ChEBI" id="CHEBI:197308"/>
        <dbReference type="ChEBI" id="CHEBI:197310"/>
    </reaction>
</comment>
<evidence type="ECO:0000256" key="26">
    <source>
        <dbReference type="ARBA" id="ARBA00044055"/>
    </source>
</evidence>
<evidence type="ECO:0000256" key="3">
    <source>
        <dbReference type="ARBA" id="ARBA00008954"/>
    </source>
</evidence>
<keyword evidence="8" id="KW-0663">Pyridoxal phosphate</keyword>
<comment type="catalytic activity">
    <reaction evidence="24">
        <text>3-oxopropanoate + L-alanine = beta-alanine + pyruvate</text>
        <dbReference type="Rhea" id="RHEA:14077"/>
        <dbReference type="ChEBI" id="CHEBI:15361"/>
        <dbReference type="ChEBI" id="CHEBI:33190"/>
        <dbReference type="ChEBI" id="CHEBI:57966"/>
        <dbReference type="ChEBI" id="CHEBI:57972"/>
        <dbReference type="EC" id="2.6.1.18"/>
    </reaction>
    <physiologicalReaction direction="right-to-left" evidence="24">
        <dbReference type="Rhea" id="RHEA:14079"/>
    </physiologicalReaction>
</comment>
<dbReference type="Proteomes" id="UP000694556">
    <property type="component" value="Chromosome Z"/>
</dbReference>
<evidence type="ECO:0000256" key="11">
    <source>
        <dbReference type="ARBA" id="ARBA00039862"/>
    </source>
</evidence>
<comment type="catalytic activity">
    <reaction evidence="31">
        <text>2-oxohexanoate + N(omega),N(omega)-dimethyl-L-arginine = L-2-aminohexanoate + 5-(3,3-dimethylguanidino)-2-oxopentanoate</text>
        <dbReference type="Rhea" id="RHEA:77363"/>
        <dbReference type="ChEBI" id="CHEBI:35177"/>
        <dbReference type="ChEBI" id="CHEBI:58326"/>
        <dbReference type="ChEBI" id="CHEBI:58455"/>
        <dbReference type="ChEBI" id="CHEBI:197301"/>
    </reaction>
</comment>
<evidence type="ECO:0000256" key="9">
    <source>
        <dbReference type="ARBA" id="ARBA00033660"/>
    </source>
</evidence>
<evidence type="ECO:0000256" key="36">
    <source>
        <dbReference type="ARBA" id="ARBA00058068"/>
    </source>
</evidence>
<evidence type="ECO:0000256" key="1">
    <source>
        <dbReference type="ARBA" id="ARBA00001933"/>
    </source>
</evidence>
<evidence type="ECO:0000256" key="6">
    <source>
        <dbReference type="ARBA" id="ARBA00022576"/>
    </source>
</evidence>
<evidence type="ECO:0000256" key="19">
    <source>
        <dbReference type="ARBA" id="ARBA00043749"/>
    </source>
</evidence>
<comment type="catalytic activity">
    <reaction evidence="25">
        <text>2-oxopentanoate + N(omega),N(omega)-dimethyl-L-arginine = 5-(3,3-dimethylguanidino)-2-oxopentanoate + L-2-aminopentanoate</text>
        <dbReference type="Rhea" id="RHEA:77359"/>
        <dbReference type="ChEBI" id="CHEBI:28644"/>
        <dbReference type="ChEBI" id="CHEBI:58326"/>
        <dbReference type="ChEBI" id="CHEBI:58441"/>
        <dbReference type="ChEBI" id="CHEBI:197301"/>
    </reaction>
</comment>
<dbReference type="InterPro" id="IPR015422">
    <property type="entry name" value="PyrdxlP-dep_Trfase_small"/>
</dbReference>
<dbReference type="SUPFAM" id="SSF53383">
    <property type="entry name" value="PLP-dependent transferases"/>
    <property type="match status" value="1"/>
</dbReference>
<comment type="catalytic activity">
    <reaction evidence="34">
        <text>oxaloacetate + L-alanine = L-aspartate + pyruvate</text>
        <dbReference type="Rhea" id="RHEA:77347"/>
        <dbReference type="ChEBI" id="CHEBI:15361"/>
        <dbReference type="ChEBI" id="CHEBI:16452"/>
        <dbReference type="ChEBI" id="CHEBI:29991"/>
        <dbReference type="ChEBI" id="CHEBI:57972"/>
    </reaction>
</comment>
<comment type="subcellular location">
    <subcellularLocation>
        <location evidence="2">Mitochondrion</location>
    </subcellularLocation>
</comment>
<keyword evidence="38" id="KW-1185">Reference proteome</keyword>
<comment type="catalytic activity">
    <reaction evidence="20">
        <text>2-oxobutanoate + L-alanine = (2S)-2-aminobutanoate + pyruvate</text>
        <dbReference type="Rhea" id="RHEA:77355"/>
        <dbReference type="ChEBI" id="CHEBI:15361"/>
        <dbReference type="ChEBI" id="CHEBI:16763"/>
        <dbReference type="ChEBI" id="CHEBI:57972"/>
        <dbReference type="ChEBI" id="CHEBI:74359"/>
        <dbReference type="EC" id="2.6.1.44"/>
    </reaction>
</comment>
<evidence type="ECO:0000256" key="32">
    <source>
        <dbReference type="ARBA" id="ARBA00048560"/>
    </source>
</evidence>
<evidence type="ECO:0000256" key="15">
    <source>
        <dbReference type="ARBA" id="ARBA00042669"/>
    </source>
</evidence>
<comment type="similarity">
    <text evidence="3">Belongs to the class-III pyridoxal-phosphate-dependent aminotransferase family.</text>
</comment>
<comment type="cofactor">
    <cofactor evidence="1">
        <name>pyridoxal 5'-phosphate</name>
        <dbReference type="ChEBI" id="CHEBI:597326"/>
    </cofactor>
</comment>
<dbReference type="GO" id="GO:0008453">
    <property type="term" value="F:alanine-glyoxylate transaminase activity"/>
    <property type="evidence" value="ECO:0007669"/>
    <property type="project" value="UniProtKB-EC"/>
</dbReference>
<dbReference type="EC" id="2.6.1.18" evidence="26"/>
<evidence type="ECO:0000256" key="21">
    <source>
        <dbReference type="ARBA" id="ARBA00043758"/>
    </source>
</evidence>
<comment type="catalytic activity">
    <reaction evidence="19">
        <text>N(omega),N(omega)-dimethyl-L-arginine + oxaloacetate = 5-(3,3-dimethylguanidino)-2-oxopentanoate + L-aspartate</text>
        <dbReference type="Rhea" id="RHEA:77343"/>
        <dbReference type="ChEBI" id="CHEBI:16452"/>
        <dbReference type="ChEBI" id="CHEBI:29991"/>
        <dbReference type="ChEBI" id="CHEBI:58326"/>
        <dbReference type="ChEBI" id="CHEBI:197301"/>
    </reaction>
</comment>
<dbReference type="GO" id="GO:0019481">
    <property type="term" value="P:L-alanine catabolic process, by transamination"/>
    <property type="evidence" value="ECO:0007669"/>
    <property type="project" value="TreeGrafter"/>
</dbReference>
<evidence type="ECO:0000256" key="20">
    <source>
        <dbReference type="ARBA" id="ARBA00043751"/>
    </source>
</evidence>
<reference evidence="37" key="2">
    <citation type="submission" date="2025-08" db="UniProtKB">
        <authorList>
            <consortium name="Ensembl"/>
        </authorList>
    </citation>
    <scope>IDENTIFICATION</scope>
</reference>
<evidence type="ECO:0000313" key="37">
    <source>
        <dbReference type="Ensembl" id="ENSCMMP00000008515.1"/>
    </source>
</evidence>
<comment type="subunit">
    <text evidence="4">Homotetramer.</text>
</comment>
<evidence type="ECO:0000256" key="25">
    <source>
        <dbReference type="ARBA" id="ARBA00043826"/>
    </source>
</evidence>
<evidence type="ECO:0000256" key="7">
    <source>
        <dbReference type="ARBA" id="ARBA00022679"/>
    </source>
</evidence>
<dbReference type="Ensembl" id="ENSCMMT00000009382.1">
    <property type="protein sequence ID" value="ENSCMMP00000008515.1"/>
    <property type="gene ID" value="ENSCMMG00000005418.1"/>
</dbReference>
<dbReference type="Gene3D" id="3.90.1150.10">
    <property type="entry name" value="Aspartate Aminotransferase, domain 1"/>
    <property type="match status" value="1"/>
</dbReference>
<evidence type="ECO:0000256" key="28">
    <source>
        <dbReference type="ARBA" id="ARBA00044258"/>
    </source>
</evidence>
<evidence type="ECO:0000256" key="16">
    <source>
        <dbReference type="ARBA" id="ARBA00043669"/>
    </source>
</evidence>
<comment type="catalytic activity">
    <reaction evidence="29">
        <text>N(omega),N(omega)-dimethyl-L-arginine + glyoxylate = 5-(3,3-dimethylguanidino)-2-oxopentanoate + glycine</text>
        <dbReference type="Rhea" id="RHEA:77311"/>
        <dbReference type="ChEBI" id="CHEBI:36655"/>
        <dbReference type="ChEBI" id="CHEBI:57305"/>
        <dbReference type="ChEBI" id="CHEBI:58326"/>
        <dbReference type="ChEBI" id="CHEBI:197301"/>
    </reaction>
</comment>